<sequence length="130" mass="13349">MTDITPVADGQQPATVFEAIGGEPAVAAVVELFYAKVLADPGLAGYFEGRDIDRLKRHQRLFVGQALGATAPYPGRTMQRAHSGLGITGAAFDLVVGHLAAALGEAGVDEPTIGAIAAELLPLKADIVTA</sequence>
<dbReference type="PIRSF" id="PIRSF002030">
    <property type="entry name" value="Globin_Protozoa/Cyanobacteria"/>
    <property type="match status" value="1"/>
</dbReference>
<keyword evidence="8" id="KW-1185">Reference proteome</keyword>
<proteinExistence type="inferred from homology"/>
<keyword evidence="6" id="KW-0561">Oxygen transport</keyword>
<evidence type="ECO:0000313" key="8">
    <source>
        <dbReference type="Proteomes" id="UP000734511"/>
    </source>
</evidence>
<dbReference type="InterPro" id="IPR009050">
    <property type="entry name" value="Globin-like_sf"/>
</dbReference>
<reference evidence="7 8" key="1">
    <citation type="submission" date="2020-03" db="EMBL/GenBank/DDBJ databases">
        <title>WGS of actinomycetes isolated from Thailand.</title>
        <authorList>
            <person name="Thawai C."/>
        </authorList>
    </citation>
    <scope>NUCLEOTIDE SEQUENCE [LARGE SCALE GENOMIC DNA]</scope>
    <source>
        <strain evidence="7 8">PRB2-1</strain>
    </source>
</reference>
<keyword evidence="2 6" id="KW-0813">Transport</keyword>
<dbReference type="EMBL" id="JAATEJ010000014">
    <property type="protein sequence ID" value="NJP45340.1"/>
    <property type="molecule type" value="Genomic_DNA"/>
</dbReference>
<evidence type="ECO:0000256" key="3">
    <source>
        <dbReference type="ARBA" id="ARBA00022617"/>
    </source>
</evidence>
<keyword evidence="4 6" id="KW-0479">Metal-binding</keyword>
<keyword evidence="3 6" id="KW-0349">Heme</keyword>
<comment type="caution">
    <text evidence="7">The sequence shown here is derived from an EMBL/GenBank/DDBJ whole genome shotgun (WGS) entry which is preliminary data.</text>
</comment>
<comment type="cofactor">
    <cofactor evidence="6">
        <name>heme</name>
        <dbReference type="ChEBI" id="CHEBI:30413"/>
    </cofactor>
</comment>
<evidence type="ECO:0000256" key="5">
    <source>
        <dbReference type="ARBA" id="ARBA00023004"/>
    </source>
</evidence>
<comment type="similarity">
    <text evidence="1 6">Belongs to the truncated hemoglobin family. Group I subfamily.</text>
</comment>
<evidence type="ECO:0000256" key="2">
    <source>
        <dbReference type="ARBA" id="ARBA00022448"/>
    </source>
</evidence>
<name>A0ABX0ZNC0_9ACTN</name>
<dbReference type="InterPro" id="IPR001486">
    <property type="entry name" value="Hemoglobin_trunc"/>
</dbReference>
<dbReference type="InterPro" id="IPR012292">
    <property type="entry name" value="Globin/Proto"/>
</dbReference>
<protein>
    <recommendedName>
        <fullName evidence="6">Group 1 truncated hemoglobin</fullName>
    </recommendedName>
</protein>
<keyword evidence="5 6" id="KW-0408">Iron</keyword>
<evidence type="ECO:0000313" key="7">
    <source>
        <dbReference type="EMBL" id="NJP45340.1"/>
    </source>
</evidence>
<dbReference type="Pfam" id="PF01152">
    <property type="entry name" value="Bac_globin"/>
    <property type="match status" value="1"/>
</dbReference>
<organism evidence="7 8">
    <name type="scientific">Actinacidiphila epipremni</name>
    <dbReference type="NCBI Taxonomy" id="2053013"/>
    <lineage>
        <taxon>Bacteria</taxon>
        <taxon>Bacillati</taxon>
        <taxon>Actinomycetota</taxon>
        <taxon>Actinomycetes</taxon>
        <taxon>Kitasatosporales</taxon>
        <taxon>Streptomycetaceae</taxon>
        <taxon>Actinacidiphila</taxon>
    </lineage>
</organism>
<accession>A0ABX0ZNC0</accession>
<evidence type="ECO:0000256" key="1">
    <source>
        <dbReference type="ARBA" id="ARBA00009660"/>
    </source>
</evidence>
<dbReference type="Proteomes" id="UP000734511">
    <property type="component" value="Unassembled WGS sequence"/>
</dbReference>
<dbReference type="CDD" id="cd00454">
    <property type="entry name" value="TrHb1_N"/>
    <property type="match status" value="1"/>
</dbReference>
<gene>
    <name evidence="7" type="ORF">HCN08_18315</name>
</gene>
<evidence type="ECO:0000256" key="6">
    <source>
        <dbReference type="PIRNR" id="PIRNR002030"/>
    </source>
</evidence>
<evidence type="ECO:0000256" key="4">
    <source>
        <dbReference type="ARBA" id="ARBA00022723"/>
    </source>
</evidence>
<dbReference type="InterPro" id="IPR016339">
    <property type="entry name" value="Hemoglobin_trunc_I"/>
</dbReference>
<dbReference type="RefSeq" id="WP_167984206.1">
    <property type="nucleotide sequence ID" value="NZ_JAATEJ010000014.1"/>
</dbReference>
<dbReference type="Gene3D" id="1.10.490.10">
    <property type="entry name" value="Globins"/>
    <property type="match status" value="1"/>
</dbReference>
<dbReference type="SUPFAM" id="SSF46458">
    <property type="entry name" value="Globin-like"/>
    <property type="match status" value="1"/>
</dbReference>